<dbReference type="InterPro" id="IPR038610">
    <property type="entry name" value="FliK-like_C_sf"/>
</dbReference>
<gene>
    <name evidence="6" type="ORF">ACFQ0F_03645</name>
</gene>
<dbReference type="RefSeq" id="WP_379069261.1">
    <property type="nucleotide sequence ID" value="NZ_JBHTIT010000001.1"/>
</dbReference>
<dbReference type="Proteomes" id="UP001597044">
    <property type="component" value="Unassembled WGS sequence"/>
</dbReference>
<keyword evidence="6" id="KW-0966">Cell projection</keyword>
<dbReference type="InterPro" id="IPR021136">
    <property type="entry name" value="Flagellar_hook_control-like_C"/>
</dbReference>
<feature type="region of interest" description="Disordered" evidence="4">
    <location>
        <begin position="389"/>
        <end position="449"/>
    </location>
</feature>
<name>A0ABW3HHK7_9GAMM</name>
<organism evidence="6 7">
    <name type="scientific">Paraperlucidibaca wandonensis</name>
    <dbReference type="NCBI Taxonomy" id="1268273"/>
    <lineage>
        <taxon>Bacteria</taxon>
        <taxon>Pseudomonadati</taxon>
        <taxon>Pseudomonadota</taxon>
        <taxon>Gammaproteobacteria</taxon>
        <taxon>Moraxellales</taxon>
        <taxon>Moraxellaceae</taxon>
        <taxon>Paraperlucidibaca</taxon>
    </lineage>
</organism>
<dbReference type="InterPro" id="IPR001635">
    <property type="entry name" value="Flag_hook_Flik"/>
</dbReference>
<dbReference type="PANTHER" id="PTHR37533">
    <property type="entry name" value="FLAGELLAR HOOK-LENGTH CONTROL PROTEIN"/>
    <property type="match status" value="1"/>
</dbReference>
<reference evidence="7" key="1">
    <citation type="journal article" date="2019" name="Int. J. Syst. Evol. Microbiol.">
        <title>The Global Catalogue of Microorganisms (GCM) 10K type strain sequencing project: providing services to taxonomists for standard genome sequencing and annotation.</title>
        <authorList>
            <consortium name="The Broad Institute Genomics Platform"/>
            <consortium name="The Broad Institute Genome Sequencing Center for Infectious Disease"/>
            <person name="Wu L."/>
            <person name="Ma J."/>
        </authorList>
    </citation>
    <scope>NUCLEOTIDE SEQUENCE [LARGE SCALE GENOMIC DNA]</scope>
    <source>
        <strain evidence="7">CCUG 63419</strain>
    </source>
</reference>
<comment type="caution">
    <text evidence="6">The sequence shown here is derived from an EMBL/GenBank/DDBJ whole genome shotgun (WGS) entry which is preliminary data.</text>
</comment>
<keyword evidence="3" id="KW-1005">Bacterial flagellum biogenesis</keyword>
<evidence type="ECO:0000313" key="6">
    <source>
        <dbReference type="EMBL" id="MFD0949491.1"/>
    </source>
</evidence>
<dbReference type="InterPro" id="IPR052563">
    <property type="entry name" value="FliK"/>
</dbReference>
<keyword evidence="6" id="KW-0282">Flagellum</keyword>
<feature type="compositionally biased region" description="Low complexity" evidence="4">
    <location>
        <begin position="390"/>
        <end position="430"/>
    </location>
</feature>
<dbReference type="EMBL" id="JBHTIT010000001">
    <property type="protein sequence ID" value="MFD0949491.1"/>
    <property type="molecule type" value="Genomic_DNA"/>
</dbReference>
<evidence type="ECO:0000256" key="2">
    <source>
        <dbReference type="ARBA" id="ARBA00009149"/>
    </source>
</evidence>
<keyword evidence="6" id="KW-0969">Cilium</keyword>
<sequence>MSIVSIFSDTSSATAATASASSNASANAANASSNPFVALLSGLMGPNGGANAAVALPVTADGSVSYVTTSSVDLLSGDALADLPDDIAAALADVAQALGQLKSSLTGTKAPTSETVDSELSADDALLAGTVAGDQLLTPLQAPMVLRQDLGVIAGVSSTASTADDAVLVAAGGMSARSNNAASDSALTTTPDDVAESLAKPTSSTNFAVTLNSTADTLAAAKDSAPISPALSVMKEAMQQAGVSGDQADQLINLSAQGQSAPSANVLAASTTATAAPTASQWTVPGHALLDNSAWSSAMADRLTWLGQNGMTSASLHITPDDLGPIHVRIQMGEDGAKVSFSADHHDTQGLIERMLPKLTAAFEAQGIRLDDVRVQSGASQAAQMDFNDQQGGHEAAAQQQAQAGSGSSEQRAGSANVLDVVVGGVSGSSAEPTAVTTSSSNSQLDAYA</sequence>
<evidence type="ECO:0000256" key="3">
    <source>
        <dbReference type="ARBA" id="ARBA00022795"/>
    </source>
</evidence>
<comment type="function">
    <text evidence="1">Controls the length of the flagellar hook.</text>
</comment>
<keyword evidence="7" id="KW-1185">Reference proteome</keyword>
<dbReference type="PRINTS" id="PR01007">
    <property type="entry name" value="FLGHOOKFLIK"/>
</dbReference>
<evidence type="ECO:0000259" key="5">
    <source>
        <dbReference type="Pfam" id="PF02120"/>
    </source>
</evidence>
<evidence type="ECO:0000256" key="1">
    <source>
        <dbReference type="ARBA" id="ARBA00003944"/>
    </source>
</evidence>
<dbReference type="CDD" id="cd17470">
    <property type="entry name" value="T3SS_Flik_C"/>
    <property type="match status" value="1"/>
</dbReference>
<dbReference type="Pfam" id="PF02120">
    <property type="entry name" value="Flg_hook"/>
    <property type="match status" value="1"/>
</dbReference>
<feature type="domain" description="Flagellar hook-length control protein-like C-terminal" evidence="5">
    <location>
        <begin position="302"/>
        <end position="383"/>
    </location>
</feature>
<comment type="similarity">
    <text evidence="2">Belongs to the FliK family.</text>
</comment>
<accession>A0ABW3HHK7</accession>
<dbReference type="PANTHER" id="PTHR37533:SF2">
    <property type="entry name" value="FLAGELLAR HOOK-LENGTH CONTROL PROTEIN"/>
    <property type="match status" value="1"/>
</dbReference>
<feature type="compositionally biased region" description="Polar residues" evidence="4">
    <location>
        <begin position="431"/>
        <end position="449"/>
    </location>
</feature>
<proteinExistence type="inferred from homology"/>
<evidence type="ECO:0000313" key="7">
    <source>
        <dbReference type="Proteomes" id="UP001597044"/>
    </source>
</evidence>
<dbReference type="Gene3D" id="3.30.750.140">
    <property type="match status" value="1"/>
</dbReference>
<protein>
    <submittedName>
        <fullName evidence="6">Flagellar hook-length control protein FliK</fullName>
    </submittedName>
</protein>
<evidence type="ECO:0000256" key="4">
    <source>
        <dbReference type="SAM" id="MobiDB-lite"/>
    </source>
</evidence>